<dbReference type="EMBL" id="CAMAPF010000954">
    <property type="protein sequence ID" value="CAH9128882.1"/>
    <property type="molecule type" value="Genomic_DNA"/>
</dbReference>
<keyword evidence="3" id="KW-1185">Reference proteome</keyword>
<evidence type="ECO:0000256" key="1">
    <source>
        <dbReference type="SAM" id="MobiDB-lite"/>
    </source>
</evidence>
<feature type="region of interest" description="Disordered" evidence="1">
    <location>
        <begin position="75"/>
        <end position="103"/>
    </location>
</feature>
<accession>A0AAV0F045</accession>
<sequence>MFKDCEICGQIRLCCNMYAIGESCKIWWCEVCDNFYALEFLRGGIPWDQLPPAVLSPFYGAHDLRWYIGDMLEASGETNGESSGETNGESSGETPGEPSGLNYTVEGNEVVLRRSTRPILLNRFYFGGDFVVDYEFGWLSRV</sequence>
<dbReference type="AlphaFoldDB" id="A0AAV0F045"/>
<gene>
    <name evidence="2" type="ORF">CEPIT_LOCUS29419</name>
</gene>
<reference evidence="2" key="1">
    <citation type="submission" date="2022-07" db="EMBL/GenBank/DDBJ databases">
        <authorList>
            <person name="Macas J."/>
            <person name="Novak P."/>
            <person name="Neumann P."/>
        </authorList>
    </citation>
    <scope>NUCLEOTIDE SEQUENCE</scope>
</reference>
<protein>
    <submittedName>
        <fullName evidence="2">Uncharacterized protein</fullName>
    </submittedName>
</protein>
<evidence type="ECO:0000313" key="3">
    <source>
        <dbReference type="Proteomes" id="UP001152523"/>
    </source>
</evidence>
<dbReference type="Proteomes" id="UP001152523">
    <property type="component" value="Unassembled WGS sequence"/>
</dbReference>
<name>A0AAV0F045_9ASTE</name>
<organism evidence="2 3">
    <name type="scientific">Cuscuta epithymum</name>
    <dbReference type="NCBI Taxonomy" id="186058"/>
    <lineage>
        <taxon>Eukaryota</taxon>
        <taxon>Viridiplantae</taxon>
        <taxon>Streptophyta</taxon>
        <taxon>Embryophyta</taxon>
        <taxon>Tracheophyta</taxon>
        <taxon>Spermatophyta</taxon>
        <taxon>Magnoliopsida</taxon>
        <taxon>eudicotyledons</taxon>
        <taxon>Gunneridae</taxon>
        <taxon>Pentapetalae</taxon>
        <taxon>asterids</taxon>
        <taxon>lamiids</taxon>
        <taxon>Solanales</taxon>
        <taxon>Convolvulaceae</taxon>
        <taxon>Cuscuteae</taxon>
        <taxon>Cuscuta</taxon>
        <taxon>Cuscuta subgen. Cuscuta</taxon>
    </lineage>
</organism>
<feature type="compositionally biased region" description="Low complexity" evidence="1">
    <location>
        <begin position="75"/>
        <end position="100"/>
    </location>
</feature>
<proteinExistence type="predicted"/>
<comment type="caution">
    <text evidence="2">The sequence shown here is derived from an EMBL/GenBank/DDBJ whole genome shotgun (WGS) entry which is preliminary data.</text>
</comment>
<evidence type="ECO:0000313" key="2">
    <source>
        <dbReference type="EMBL" id="CAH9128882.1"/>
    </source>
</evidence>